<evidence type="ECO:0000259" key="6">
    <source>
        <dbReference type="PROSITE" id="PS50199"/>
    </source>
</evidence>
<dbReference type="PROSITE" id="PS50199">
    <property type="entry name" value="ZF_RANBP2_2"/>
    <property type="match status" value="2"/>
</dbReference>
<keyword evidence="2 4" id="KW-0863">Zinc-finger</keyword>
<comment type="caution">
    <text evidence="7">The sequence shown here is derived from an EMBL/GenBank/DDBJ whole genome shotgun (WGS) entry which is preliminary data.</text>
</comment>
<protein>
    <recommendedName>
        <fullName evidence="6">RanBP2-type domain-containing protein</fullName>
    </recommendedName>
</protein>
<gene>
    <name evidence="7" type="ORF">ILUMI_24665</name>
</gene>
<feature type="region of interest" description="Disordered" evidence="5">
    <location>
        <begin position="232"/>
        <end position="272"/>
    </location>
</feature>
<evidence type="ECO:0000256" key="4">
    <source>
        <dbReference type="PROSITE-ProRule" id="PRU00322"/>
    </source>
</evidence>
<keyword evidence="1" id="KW-0479">Metal-binding</keyword>
<organism evidence="7 8">
    <name type="scientific">Ignelater luminosus</name>
    <name type="common">Cucubano</name>
    <name type="synonym">Pyrophorus luminosus</name>
    <dbReference type="NCBI Taxonomy" id="2038154"/>
    <lineage>
        <taxon>Eukaryota</taxon>
        <taxon>Metazoa</taxon>
        <taxon>Ecdysozoa</taxon>
        <taxon>Arthropoda</taxon>
        <taxon>Hexapoda</taxon>
        <taxon>Insecta</taxon>
        <taxon>Pterygota</taxon>
        <taxon>Neoptera</taxon>
        <taxon>Endopterygota</taxon>
        <taxon>Coleoptera</taxon>
        <taxon>Polyphaga</taxon>
        <taxon>Elateriformia</taxon>
        <taxon>Elateroidea</taxon>
        <taxon>Elateridae</taxon>
        <taxon>Agrypninae</taxon>
        <taxon>Pyrophorini</taxon>
        <taxon>Ignelater</taxon>
    </lineage>
</organism>
<keyword evidence="8" id="KW-1185">Reference proteome</keyword>
<feature type="domain" description="RanBP2-type" evidence="6">
    <location>
        <begin position="281"/>
        <end position="311"/>
    </location>
</feature>
<feature type="domain" description="RanBP2-type" evidence="6">
    <location>
        <begin position="1"/>
        <end position="35"/>
    </location>
</feature>
<dbReference type="EMBL" id="VTPC01090731">
    <property type="protein sequence ID" value="KAF2881508.1"/>
    <property type="molecule type" value="Genomic_DNA"/>
</dbReference>
<dbReference type="Proteomes" id="UP000801492">
    <property type="component" value="Unassembled WGS sequence"/>
</dbReference>
<evidence type="ECO:0000313" key="8">
    <source>
        <dbReference type="Proteomes" id="UP000801492"/>
    </source>
</evidence>
<dbReference type="OrthoDB" id="424753at2759"/>
<dbReference type="Gene3D" id="2.30.30.380">
    <property type="entry name" value="Zn-finger domain of Sec23/24"/>
    <property type="match status" value="1"/>
</dbReference>
<evidence type="ECO:0000256" key="3">
    <source>
        <dbReference type="ARBA" id="ARBA00022833"/>
    </source>
</evidence>
<dbReference type="SUPFAM" id="SSF90209">
    <property type="entry name" value="Ran binding protein zinc finger-like"/>
    <property type="match status" value="1"/>
</dbReference>
<sequence>MGTIASVLQWHCRSCSLINPTEKLRCIRCGSQRQNNINKEDDITDSLSDRFGGSRNCTVIRRSKSIRSKFTVNRLNSEIDTRDCSTLVKNTIYNSLLLLQRATSLKAPRQYRRHLLRRYHSVPLLTYTYQCKNCQLIINSCLLKCLVCDLEEDKMNVAHSPCKNCVTSNELSLTPVEQPPVPGNGNNLYRSYDLGRAAYVTSRPCSCQHTAKTNFVSLSNIKSFSCATAQQSNCDSTMDGNKPSNVRTTSSGISYNSSKPEDGTSLSYKSNNYSWRRKNTPPGFTWTCKRCTLLNNGNSVYCEACESPFQPDFNSNISPSVLIKVIIS</sequence>
<accession>A0A8K0CBG7</accession>
<evidence type="ECO:0000256" key="5">
    <source>
        <dbReference type="SAM" id="MobiDB-lite"/>
    </source>
</evidence>
<dbReference type="GO" id="GO:0008270">
    <property type="term" value="F:zinc ion binding"/>
    <property type="evidence" value="ECO:0007669"/>
    <property type="project" value="UniProtKB-KW"/>
</dbReference>
<reference evidence="7" key="1">
    <citation type="submission" date="2019-08" db="EMBL/GenBank/DDBJ databases">
        <title>The genome of the North American firefly Photinus pyralis.</title>
        <authorList>
            <consortium name="Photinus pyralis genome working group"/>
            <person name="Fallon T.R."/>
            <person name="Sander Lower S.E."/>
            <person name="Weng J.-K."/>
        </authorList>
    </citation>
    <scope>NUCLEOTIDE SEQUENCE</scope>
    <source>
        <strain evidence="7">TRF0915ILg1</strain>
        <tissue evidence="7">Whole body</tissue>
    </source>
</reference>
<name>A0A8K0CBG7_IGNLU</name>
<dbReference type="InterPro" id="IPR001876">
    <property type="entry name" value="Znf_RanBP2"/>
</dbReference>
<proteinExistence type="predicted"/>
<dbReference type="PROSITE" id="PS01358">
    <property type="entry name" value="ZF_RANBP2_1"/>
    <property type="match status" value="2"/>
</dbReference>
<dbReference type="Pfam" id="PF00641">
    <property type="entry name" value="Zn_ribbon_RanBP"/>
    <property type="match status" value="2"/>
</dbReference>
<keyword evidence="3" id="KW-0862">Zinc</keyword>
<evidence type="ECO:0000256" key="1">
    <source>
        <dbReference type="ARBA" id="ARBA00022723"/>
    </source>
</evidence>
<dbReference type="Gene3D" id="4.10.1060.10">
    <property type="entry name" value="Zinc finger, RanBP2-type"/>
    <property type="match status" value="1"/>
</dbReference>
<dbReference type="AlphaFoldDB" id="A0A8K0CBG7"/>
<evidence type="ECO:0000313" key="7">
    <source>
        <dbReference type="EMBL" id="KAF2881508.1"/>
    </source>
</evidence>
<dbReference type="SMART" id="SM00547">
    <property type="entry name" value="ZnF_RBZ"/>
    <property type="match status" value="2"/>
</dbReference>
<dbReference type="InterPro" id="IPR036443">
    <property type="entry name" value="Znf_RanBP2_sf"/>
</dbReference>
<evidence type="ECO:0000256" key="2">
    <source>
        <dbReference type="ARBA" id="ARBA00022771"/>
    </source>
</evidence>